<name>W9G789_9MICO</name>
<feature type="compositionally biased region" description="Polar residues" evidence="1">
    <location>
        <begin position="1"/>
        <end position="10"/>
    </location>
</feature>
<dbReference type="CDD" id="cd00761">
    <property type="entry name" value="Glyco_tranf_GTA_type"/>
    <property type="match status" value="1"/>
</dbReference>
<dbReference type="Gene3D" id="3.90.550.10">
    <property type="entry name" value="Spore Coat Polysaccharide Biosynthesis Protein SpsA, Chain A"/>
    <property type="match status" value="1"/>
</dbReference>
<dbReference type="OrthoDB" id="3171021at2"/>
<gene>
    <name evidence="3" type="ORF">N865_11465</name>
</gene>
<dbReference type="PATRIC" id="fig|1386089.3.peg.2631"/>
<dbReference type="eggNOG" id="COG1216">
    <property type="taxonomic scope" value="Bacteria"/>
</dbReference>
<protein>
    <recommendedName>
        <fullName evidence="2">Glycosyltransferase 2-like domain-containing protein</fullName>
    </recommendedName>
</protein>
<evidence type="ECO:0000259" key="2">
    <source>
        <dbReference type="Pfam" id="PF00535"/>
    </source>
</evidence>
<sequence>MTLPMNQTSPPEEHLVVDRPREDSRDEPPLLSVVVPFYNVEAYIGDCLDSLQRQLLEDIEVILVDDGSRDGSLAVAERFVAADPRFRLVRQENQGLGPARNTGAAVARGRYITFVDSDDLVAPRAYTAMVGSLEETGSSIAAGNAYRFSAHKGVYQSWTHREPFRTTKLRTSLDRFTPLVKDRMIWNKVYRRSFWDAGGYEFPPIRYEDYPVTLRAYLEAESVDILSSHVYLWRDRESGDSITQQSANADNARERFESARMVLETLAHHEANDDVRHAVEAYFIHIDLVSLAQSMVTVPEADRPDLERMALELAQLTDPRADDGVTRLARLIHRRLRAGDLAMVGELARWRLDGDTAALARALASQKRPFGVSLALGAVVRRNRVQNPLRPRRLRSALREAVWDGHVLRLDVEAKLRGDLGRRVAPSAAFHFADGTLPVRVVSCRPSGDSLALELEVDSRDVAAVSDPPDRSPLELVLRLGPLTWKGEVRFTPELLPGVLQLSDGSWLQLGGVGLNLGLIRVGNPLVVTEVEAVDDAFLVHPYRSAIGATLVVDRGAPAPDIMISFGEGPARLEATALIDGDPPDNPMTGVAERPVCMRTDAPLPVMPVPKDAHPDDFVPDFGCEDVYLMGDGATIRAGEVLVSLARGWHGNLVVRQQPVEPVESSDIVDAMPDVAVKGAPEELVASAASRTDELAEADLEA</sequence>
<comment type="caution">
    <text evidence="3">The sequence shown here is derived from an EMBL/GenBank/DDBJ whole genome shotgun (WGS) entry which is preliminary data.</text>
</comment>
<keyword evidence="4" id="KW-1185">Reference proteome</keyword>
<dbReference type="EMBL" id="AWSA01000027">
    <property type="protein sequence ID" value="EWT01152.1"/>
    <property type="molecule type" value="Genomic_DNA"/>
</dbReference>
<feature type="domain" description="Glycosyltransferase 2-like" evidence="2">
    <location>
        <begin position="32"/>
        <end position="191"/>
    </location>
</feature>
<reference evidence="3 4" key="1">
    <citation type="submission" date="2013-08" db="EMBL/GenBank/DDBJ databases">
        <title>Intrasporangium oryzae NRRL B-24470.</title>
        <authorList>
            <person name="Liu H."/>
            <person name="Wang G."/>
        </authorList>
    </citation>
    <scope>NUCLEOTIDE SEQUENCE [LARGE SCALE GENOMIC DNA]</scope>
    <source>
        <strain evidence="3 4">NRRL B-24470</strain>
    </source>
</reference>
<dbReference type="Pfam" id="PF00535">
    <property type="entry name" value="Glycos_transf_2"/>
    <property type="match status" value="1"/>
</dbReference>
<dbReference type="InterPro" id="IPR001173">
    <property type="entry name" value="Glyco_trans_2-like"/>
</dbReference>
<proteinExistence type="predicted"/>
<organism evidence="3 4">
    <name type="scientific">Intrasporangium oryzae NRRL B-24470</name>
    <dbReference type="NCBI Taxonomy" id="1386089"/>
    <lineage>
        <taxon>Bacteria</taxon>
        <taxon>Bacillati</taxon>
        <taxon>Actinomycetota</taxon>
        <taxon>Actinomycetes</taxon>
        <taxon>Micrococcales</taxon>
        <taxon>Intrasporangiaceae</taxon>
        <taxon>Intrasporangium</taxon>
    </lineage>
</organism>
<dbReference type="STRING" id="1386089.N865_11465"/>
<dbReference type="GO" id="GO:0016758">
    <property type="term" value="F:hexosyltransferase activity"/>
    <property type="evidence" value="ECO:0007669"/>
    <property type="project" value="UniProtKB-ARBA"/>
</dbReference>
<dbReference type="AlphaFoldDB" id="W9G789"/>
<evidence type="ECO:0000313" key="4">
    <source>
        <dbReference type="Proteomes" id="UP000019489"/>
    </source>
</evidence>
<dbReference type="PANTHER" id="PTHR22916">
    <property type="entry name" value="GLYCOSYLTRANSFERASE"/>
    <property type="match status" value="1"/>
</dbReference>
<dbReference type="RefSeq" id="WP_034806739.1">
    <property type="nucleotide sequence ID" value="NZ_AWSA01000027.1"/>
</dbReference>
<dbReference type="InterPro" id="IPR029044">
    <property type="entry name" value="Nucleotide-diphossugar_trans"/>
</dbReference>
<feature type="region of interest" description="Disordered" evidence="1">
    <location>
        <begin position="1"/>
        <end position="27"/>
    </location>
</feature>
<evidence type="ECO:0000256" key="1">
    <source>
        <dbReference type="SAM" id="MobiDB-lite"/>
    </source>
</evidence>
<dbReference type="Proteomes" id="UP000019489">
    <property type="component" value="Unassembled WGS sequence"/>
</dbReference>
<feature type="compositionally biased region" description="Basic and acidic residues" evidence="1">
    <location>
        <begin position="11"/>
        <end position="27"/>
    </location>
</feature>
<evidence type="ECO:0000313" key="3">
    <source>
        <dbReference type="EMBL" id="EWT01152.1"/>
    </source>
</evidence>
<accession>W9G789</accession>
<dbReference type="SUPFAM" id="SSF53448">
    <property type="entry name" value="Nucleotide-diphospho-sugar transferases"/>
    <property type="match status" value="1"/>
</dbReference>
<dbReference type="PANTHER" id="PTHR22916:SF3">
    <property type="entry name" value="UDP-GLCNAC:BETAGAL BETA-1,3-N-ACETYLGLUCOSAMINYLTRANSFERASE-LIKE PROTEIN 1"/>
    <property type="match status" value="1"/>
</dbReference>